<dbReference type="Proteomes" id="UP001177021">
    <property type="component" value="Unassembled WGS sequence"/>
</dbReference>
<comment type="caution">
    <text evidence="1">The sequence shown here is derived from an EMBL/GenBank/DDBJ whole genome shotgun (WGS) entry which is preliminary data.</text>
</comment>
<reference evidence="1" key="1">
    <citation type="submission" date="2023-10" db="EMBL/GenBank/DDBJ databases">
        <authorList>
            <person name="Rodriguez Cubillos JULIANA M."/>
            <person name="De Vega J."/>
        </authorList>
    </citation>
    <scope>NUCLEOTIDE SEQUENCE</scope>
</reference>
<sequence>MLLQLVGEEEIQSDPPPVVTIEETTNNEHHHLSLNVMRGANGVGTIRFTGEVGSIRVKILVDGGSSDNFIQPRVAQVLKQPIEPATNLRVLVGNGQVLTAEGKIQQLPLQIQGQEIKIPVYLLQISGADIILGSTWLATLGPHVADYAALTLKFFQHGQFITLQGETNLEPSPVQFHQLRRLHNTNAIEECFAVQWLKKEVPEDILHFEGVTNKY</sequence>
<evidence type="ECO:0000313" key="1">
    <source>
        <dbReference type="EMBL" id="CAJ2636051.1"/>
    </source>
</evidence>
<organism evidence="1 2">
    <name type="scientific">Trifolium pratense</name>
    <name type="common">Red clover</name>
    <dbReference type="NCBI Taxonomy" id="57577"/>
    <lineage>
        <taxon>Eukaryota</taxon>
        <taxon>Viridiplantae</taxon>
        <taxon>Streptophyta</taxon>
        <taxon>Embryophyta</taxon>
        <taxon>Tracheophyta</taxon>
        <taxon>Spermatophyta</taxon>
        <taxon>Magnoliopsida</taxon>
        <taxon>eudicotyledons</taxon>
        <taxon>Gunneridae</taxon>
        <taxon>Pentapetalae</taxon>
        <taxon>rosids</taxon>
        <taxon>fabids</taxon>
        <taxon>Fabales</taxon>
        <taxon>Fabaceae</taxon>
        <taxon>Papilionoideae</taxon>
        <taxon>50 kb inversion clade</taxon>
        <taxon>NPAAA clade</taxon>
        <taxon>Hologalegina</taxon>
        <taxon>IRL clade</taxon>
        <taxon>Trifolieae</taxon>
        <taxon>Trifolium</taxon>
    </lineage>
</organism>
<gene>
    <name evidence="1" type="ORF">MILVUS5_LOCUS6619</name>
</gene>
<dbReference type="EMBL" id="CASHSV030000002">
    <property type="protein sequence ID" value="CAJ2636051.1"/>
    <property type="molecule type" value="Genomic_DNA"/>
</dbReference>
<evidence type="ECO:0000313" key="2">
    <source>
        <dbReference type="Proteomes" id="UP001177021"/>
    </source>
</evidence>
<accession>A0ACB0IU29</accession>
<keyword evidence="2" id="KW-1185">Reference proteome</keyword>
<name>A0ACB0IU29_TRIPR</name>
<protein>
    <submittedName>
        <fullName evidence="1">Uncharacterized protein</fullName>
    </submittedName>
</protein>
<proteinExistence type="predicted"/>